<dbReference type="EMBL" id="CP018191">
    <property type="protein sequence ID" value="APH54762.1"/>
    <property type="molecule type" value="Genomic_DNA"/>
</dbReference>
<feature type="transmembrane region" description="Helical" evidence="1">
    <location>
        <begin position="199"/>
        <end position="219"/>
    </location>
</feature>
<dbReference type="InterPro" id="IPR036259">
    <property type="entry name" value="MFS_trans_sf"/>
</dbReference>
<organism evidence="2 3">
    <name type="scientific">Granulibacter bethesdensis</name>
    <dbReference type="NCBI Taxonomy" id="364410"/>
    <lineage>
        <taxon>Bacteria</taxon>
        <taxon>Pseudomonadati</taxon>
        <taxon>Pseudomonadota</taxon>
        <taxon>Alphaproteobacteria</taxon>
        <taxon>Acetobacterales</taxon>
        <taxon>Acetobacteraceae</taxon>
        <taxon>Granulibacter</taxon>
    </lineage>
</organism>
<dbReference type="InterPro" id="IPR010645">
    <property type="entry name" value="MFS_4"/>
</dbReference>
<dbReference type="PANTHER" id="PTHR23537">
    <property type="match status" value="1"/>
</dbReference>
<feature type="transmembrane region" description="Helical" evidence="1">
    <location>
        <begin position="109"/>
        <end position="129"/>
    </location>
</feature>
<dbReference type="Pfam" id="PF06779">
    <property type="entry name" value="MFS_4"/>
    <property type="match status" value="1"/>
</dbReference>
<feature type="transmembrane region" description="Helical" evidence="1">
    <location>
        <begin position="252"/>
        <end position="273"/>
    </location>
</feature>
<sequence length="449" mass="47314">MPSFISRLMKLEQPMTSPRVTIAAAPGNARRNARGKPGGQAMMTALAGMLGFILIMGFGRFAYTAILPLMIREGSVTVHGGSLLATVNLAGYLVGALSGMAAGERSRPMLLWGMTLTALGLIGMGMTGYHPAWQGLRFLSGVASAWGLVGITHWSMRRLVASGHGHWRGIVFSGPGFGIMVTGLLVPMMAGQGMRVAGIWFWLGILAAFGGALVLAASWRESMAAHPPIATPLHVFTPVSGPQFRLPKAMLAVAYGISGACYIVPATFLPLIAREVLPGGGLDQLLWPVMGLMAGLSTILCGFVPPRHHARTLVVVYLCEAVGIVIPVFLPSLAGLALSSVMVGSTMMLGVMLSMDAAKNRYHDPSLVAMLTAGYAVGQVVGPYMAGTLYQYTHSFLPSLAVAGAWLALSALLSMLEPMIWEKRRLAMDQDSRDAAQSNAASKEAIPAA</sequence>
<dbReference type="GO" id="GO:0005886">
    <property type="term" value="C:plasma membrane"/>
    <property type="evidence" value="ECO:0007669"/>
    <property type="project" value="TreeGrafter"/>
</dbReference>
<feature type="transmembrane region" description="Helical" evidence="1">
    <location>
        <begin position="336"/>
        <end position="355"/>
    </location>
</feature>
<evidence type="ECO:0000313" key="3">
    <source>
        <dbReference type="Proteomes" id="UP000182373"/>
    </source>
</evidence>
<reference evidence="3" key="1">
    <citation type="submission" date="2016-11" db="EMBL/GenBank/DDBJ databases">
        <title>Comparative genomic and phenotypic analysis of Granulibacter bethesdensis clinical isolates from patients with chronic granulomatous disease.</title>
        <authorList>
            <person name="Zarember K.A."/>
            <person name="Porcella S.F."/>
            <person name="Chu J."/>
            <person name="Ding L."/>
            <person name="Dahlstrom E."/>
            <person name="Barbian K."/>
            <person name="Martens C."/>
            <person name="Sykora L."/>
            <person name="Kramer S."/>
            <person name="Pettinato A.M."/>
            <person name="Hong H."/>
            <person name="Wald G."/>
            <person name="Berg L.J."/>
            <person name="Rogge L.S."/>
            <person name="Greenberg D.E."/>
            <person name="Falcone E.L."/>
            <person name="Neves J.F."/>
            <person name="Simoes M.J."/>
            <person name="Casal M."/>
            <person name="Rodriguez-Lopez F.C."/>
            <person name="Zelazny A."/>
            <person name="Gallin J.I."/>
            <person name="Holland S.M."/>
        </authorList>
    </citation>
    <scope>NUCLEOTIDE SEQUENCE [LARGE SCALE GENOMIC DNA]</scope>
    <source>
        <strain evidence="3">NIH9.1</strain>
    </source>
</reference>
<keyword evidence="1" id="KW-0472">Membrane</keyword>
<proteinExistence type="predicted"/>
<dbReference type="PANTHER" id="PTHR23537:SF1">
    <property type="entry name" value="SUGAR TRANSPORTER"/>
    <property type="match status" value="1"/>
</dbReference>
<keyword evidence="1" id="KW-1133">Transmembrane helix</keyword>
<gene>
    <name evidence="2" type="ORF">GbCGDNIH9_1460</name>
</gene>
<feature type="transmembrane region" description="Helical" evidence="1">
    <location>
        <begin position="367"/>
        <end position="390"/>
    </location>
</feature>
<evidence type="ECO:0000313" key="2">
    <source>
        <dbReference type="EMBL" id="APH54762.1"/>
    </source>
</evidence>
<dbReference type="Gene3D" id="1.20.1250.20">
    <property type="entry name" value="MFS general substrate transporter like domains"/>
    <property type="match status" value="1"/>
</dbReference>
<accession>A0AAC9KAG9</accession>
<feature type="transmembrane region" description="Helical" evidence="1">
    <location>
        <begin position="41"/>
        <end position="63"/>
    </location>
</feature>
<feature type="transmembrane region" description="Helical" evidence="1">
    <location>
        <begin position="285"/>
        <end position="305"/>
    </location>
</feature>
<evidence type="ECO:0000256" key="1">
    <source>
        <dbReference type="SAM" id="Phobius"/>
    </source>
</evidence>
<protein>
    <submittedName>
        <fullName evidence="2">Transporter, MFS superfamily</fullName>
    </submittedName>
</protein>
<name>A0AAC9KAG9_9PROT</name>
<keyword evidence="1" id="KW-0812">Transmembrane</keyword>
<feature type="transmembrane region" description="Helical" evidence="1">
    <location>
        <begin position="167"/>
        <end position="187"/>
    </location>
</feature>
<feature type="transmembrane region" description="Helical" evidence="1">
    <location>
        <begin position="396"/>
        <end position="416"/>
    </location>
</feature>
<feature type="transmembrane region" description="Helical" evidence="1">
    <location>
        <begin position="83"/>
        <end position="102"/>
    </location>
</feature>
<feature type="transmembrane region" description="Helical" evidence="1">
    <location>
        <begin position="312"/>
        <end position="330"/>
    </location>
</feature>
<dbReference type="SUPFAM" id="SSF103473">
    <property type="entry name" value="MFS general substrate transporter"/>
    <property type="match status" value="1"/>
</dbReference>
<dbReference type="Proteomes" id="UP000182373">
    <property type="component" value="Chromosome"/>
</dbReference>
<dbReference type="AlphaFoldDB" id="A0AAC9KAG9"/>
<feature type="transmembrane region" description="Helical" evidence="1">
    <location>
        <begin position="135"/>
        <end position="155"/>
    </location>
</feature>